<reference evidence="1 2" key="1">
    <citation type="submission" date="2017-03" db="EMBL/GenBank/DDBJ databases">
        <title>Genomes of endolithic fungi from Antarctica.</title>
        <authorList>
            <person name="Coleine C."/>
            <person name="Masonjones S."/>
            <person name="Stajich J.E."/>
        </authorList>
    </citation>
    <scope>NUCLEOTIDE SEQUENCE [LARGE SCALE GENOMIC DNA]</scope>
    <source>
        <strain evidence="1 2">CCFEE 5187</strain>
    </source>
</reference>
<dbReference type="AlphaFoldDB" id="A0A4U0WLI3"/>
<evidence type="ECO:0000313" key="2">
    <source>
        <dbReference type="Proteomes" id="UP000308768"/>
    </source>
</evidence>
<proteinExistence type="predicted"/>
<sequence>MVLDVLVFILTNKGKEKRAGEVLEWLIGEVKEKEPDMHSYHVYTTHDHEKGTLDYVAYLRIKDETILAQRPNLGHHHEVAKIIKEEDLLREPLKYLRLEDYGGWDR</sequence>
<evidence type="ECO:0000313" key="1">
    <source>
        <dbReference type="EMBL" id="TKA64012.1"/>
    </source>
</evidence>
<organism evidence="1 2">
    <name type="scientific">Cryomyces minteri</name>
    <dbReference type="NCBI Taxonomy" id="331657"/>
    <lineage>
        <taxon>Eukaryota</taxon>
        <taxon>Fungi</taxon>
        <taxon>Dikarya</taxon>
        <taxon>Ascomycota</taxon>
        <taxon>Pezizomycotina</taxon>
        <taxon>Dothideomycetes</taxon>
        <taxon>Dothideomycetes incertae sedis</taxon>
        <taxon>Cryomyces</taxon>
    </lineage>
</organism>
<name>A0A4U0WLI3_9PEZI</name>
<keyword evidence="2" id="KW-1185">Reference proteome</keyword>
<gene>
    <name evidence="1" type="ORF">B0A49_09568</name>
</gene>
<dbReference type="Proteomes" id="UP000308768">
    <property type="component" value="Unassembled WGS sequence"/>
</dbReference>
<evidence type="ECO:0008006" key="3">
    <source>
        <dbReference type="Google" id="ProtNLM"/>
    </source>
</evidence>
<dbReference type="OrthoDB" id="10011777at2759"/>
<protein>
    <recommendedName>
        <fullName evidence="3">ABM domain-containing protein</fullName>
    </recommendedName>
</protein>
<comment type="caution">
    <text evidence="1">The sequence shown here is derived from an EMBL/GenBank/DDBJ whole genome shotgun (WGS) entry which is preliminary data.</text>
</comment>
<dbReference type="EMBL" id="NAJN01001324">
    <property type="protein sequence ID" value="TKA64012.1"/>
    <property type="molecule type" value="Genomic_DNA"/>
</dbReference>
<accession>A0A4U0WLI3</accession>